<keyword evidence="2" id="KW-0472">Membrane</keyword>
<name>A0A1T4XN35_9BACL</name>
<evidence type="ECO:0000256" key="2">
    <source>
        <dbReference type="SAM" id="Phobius"/>
    </source>
</evidence>
<accession>A0A1T4XN35</accession>
<dbReference type="RefSeq" id="WP_078816767.1">
    <property type="nucleotide sequence ID" value="NZ_FUYJ01000001.1"/>
</dbReference>
<keyword evidence="4" id="KW-1185">Reference proteome</keyword>
<feature type="region of interest" description="Disordered" evidence="1">
    <location>
        <begin position="39"/>
        <end position="64"/>
    </location>
</feature>
<organism evidence="3 4">
    <name type="scientific">Sporosarcina newyorkensis</name>
    <dbReference type="NCBI Taxonomy" id="759851"/>
    <lineage>
        <taxon>Bacteria</taxon>
        <taxon>Bacillati</taxon>
        <taxon>Bacillota</taxon>
        <taxon>Bacilli</taxon>
        <taxon>Bacillales</taxon>
        <taxon>Caryophanaceae</taxon>
        <taxon>Sporosarcina</taxon>
    </lineage>
</organism>
<protein>
    <submittedName>
        <fullName evidence="3">Uncharacterized protein</fullName>
    </submittedName>
</protein>
<evidence type="ECO:0000256" key="1">
    <source>
        <dbReference type="SAM" id="MobiDB-lite"/>
    </source>
</evidence>
<evidence type="ECO:0000313" key="3">
    <source>
        <dbReference type="EMBL" id="SKA90793.1"/>
    </source>
</evidence>
<dbReference type="EMBL" id="FUYJ01000001">
    <property type="protein sequence ID" value="SKA90793.1"/>
    <property type="molecule type" value="Genomic_DNA"/>
</dbReference>
<evidence type="ECO:0000313" key="4">
    <source>
        <dbReference type="Proteomes" id="UP000190042"/>
    </source>
</evidence>
<feature type="transmembrane region" description="Helical" evidence="2">
    <location>
        <begin position="12"/>
        <end position="35"/>
    </location>
</feature>
<keyword evidence="2" id="KW-0812">Transmembrane</keyword>
<reference evidence="4" key="1">
    <citation type="submission" date="2017-02" db="EMBL/GenBank/DDBJ databases">
        <authorList>
            <person name="Varghese N."/>
            <person name="Submissions S."/>
        </authorList>
    </citation>
    <scope>NUCLEOTIDE SEQUENCE [LARGE SCALE GENOMIC DNA]</scope>
    <source>
        <strain evidence="4">DSM 23966</strain>
    </source>
</reference>
<gene>
    <name evidence="3" type="ORF">SAMN04244570_1018</name>
</gene>
<proteinExistence type="predicted"/>
<keyword evidence="2" id="KW-1133">Transmembrane helix</keyword>
<dbReference type="Proteomes" id="UP000190042">
    <property type="component" value="Unassembled WGS sequence"/>
</dbReference>
<dbReference type="AlphaFoldDB" id="A0A1T4XN35"/>
<sequence length="210" mass="22899">MNFRKSYSKFTVIRAMVQGVAIGLAAVLVIGLTIFSTGGKDAKPSKTVATSGPNTEESEEKPADGTAIPMYVKQHGVFSSEETATEFITSNPALANTAIIQVGDQFYIWGAVWLKESQVVLKEGEDAFKKKIQVTPGTCKTADINEVKKALLAEDLSKIKLSKAKDDAKKESDFEKKLTAITAFTKDSSIARLHLLSHYSSQDPCFKIQF</sequence>